<evidence type="ECO:0000313" key="2">
    <source>
        <dbReference type="Proteomes" id="UP001190700"/>
    </source>
</evidence>
<reference evidence="1 2" key="1">
    <citation type="journal article" date="2015" name="Genome Biol. Evol.">
        <title>Comparative Genomics of a Bacterivorous Green Alga Reveals Evolutionary Causalities and Consequences of Phago-Mixotrophic Mode of Nutrition.</title>
        <authorList>
            <person name="Burns J.A."/>
            <person name="Paasch A."/>
            <person name="Narechania A."/>
            <person name="Kim E."/>
        </authorList>
    </citation>
    <scope>NUCLEOTIDE SEQUENCE [LARGE SCALE GENOMIC DNA]</scope>
    <source>
        <strain evidence="1 2">PLY_AMNH</strain>
    </source>
</reference>
<name>A0AAE0G466_9CHLO</name>
<proteinExistence type="predicted"/>
<accession>A0AAE0G466</accession>
<dbReference type="AlphaFoldDB" id="A0AAE0G466"/>
<dbReference type="InterPro" id="IPR043128">
    <property type="entry name" value="Rev_trsase/Diguanyl_cyclase"/>
</dbReference>
<dbReference type="SUPFAM" id="SSF56672">
    <property type="entry name" value="DNA/RNA polymerases"/>
    <property type="match status" value="1"/>
</dbReference>
<sequence length="187" mass="21022">MRWVVRSPEPLHDGVSVEDATTAQLEFLEEEKARCLRTAVWTRATRHSYVSNVFLVPKPQANKRLVLDFRWLNTYCVCFKCTMETLKKLRRVVRENHYMFSFDLKDGHHVIKIRLPEVHAVGPEGRLDAVCGTARRVERLSSDLRAGDAGGGGMNWGPISLETPDGAAEVAGQSTALHGRLRGALRQ</sequence>
<comment type="caution">
    <text evidence="1">The sequence shown here is derived from an EMBL/GenBank/DDBJ whole genome shotgun (WGS) entry which is preliminary data.</text>
</comment>
<evidence type="ECO:0008006" key="3">
    <source>
        <dbReference type="Google" id="ProtNLM"/>
    </source>
</evidence>
<keyword evidence="2" id="KW-1185">Reference proteome</keyword>
<dbReference type="Gene3D" id="3.30.70.270">
    <property type="match status" value="1"/>
</dbReference>
<dbReference type="Proteomes" id="UP001190700">
    <property type="component" value="Unassembled WGS sequence"/>
</dbReference>
<gene>
    <name evidence="1" type="ORF">CYMTET_20413</name>
</gene>
<protein>
    <recommendedName>
        <fullName evidence="3">Reverse transcriptase</fullName>
    </recommendedName>
</protein>
<evidence type="ECO:0000313" key="1">
    <source>
        <dbReference type="EMBL" id="KAK3271224.1"/>
    </source>
</evidence>
<dbReference type="Gene3D" id="3.10.10.10">
    <property type="entry name" value="HIV Type 1 Reverse Transcriptase, subunit A, domain 1"/>
    <property type="match status" value="1"/>
</dbReference>
<dbReference type="EMBL" id="LGRX02009926">
    <property type="protein sequence ID" value="KAK3271224.1"/>
    <property type="molecule type" value="Genomic_DNA"/>
</dbReference>
<organism evidence="1 2">
    <name type="scientific">Cymbomonas tetramitiformis</name>
    <dbReference type="NCBI Taxonomy" id="36881"/>
    <lineage>
        <taxon>Eukaryota</taxon>
        <taxon>Viridiplantae</taxon>
        <taxon>Chlorophyta</taxon>
        <taxon>Pyramimonadophyceae</taxon>
        <taxon>Pyramimonadales</taxon>
        <taxon>Pyramimonadaceae</taxon>
        <taxon>Cymbomonas</taxon>
    </lineage>
</organism>
<dbReference type="InterPro" id="IPR043502">
    <property type="entry name" value="DNA/RNA_pol_sf"/>
</dbReference>